<reference evidence="1 2" key="1">
    <citation type="submission" date="2020-07" db="EMBL/GenBank/DDBJ databases">
        <title>Pseudogemmobacter sp. nov., isolated from poultry manure in Taiwan.</title>
        <authorList>
            <person name="Lin S.-Y."/>
            <person name="Tang Y.-S."/>
            <person name="Young C.-C."/>
        </authorList>
    </citation>
    <scope>NUCLEOTIDE SEQUENCE [LARGE SCALE GENOMIC DNA]</scope>
    <source>
        <strain evidence="1 2">CC-YST710</strain>
    </source>
</reference>
<name>A0ABS8CQP2_9RHOB</name>
<dbReference type="EMBL" id="JACDXX010000019">
    <property type="protein sequence ID" value="MCB5411714.1"/>
    <property type="molecule type" value="Genomic_DNA"/>
</dbReference>
<proteinExistence type="predicted"/>
<keyword evidence="2" id="KW-1185">Reference proteome</keyword>
<sequence>MNKQAINHGHDEIQKLSRMGVRRLTQPTIETLLLDRLLFPRRGPDHKITGDGNFIIVVKTTVAPKGGEGAIKIKWLYVEWETGKDTILIASGNWEHHPGGTGKIDLSAVGVVNCNRDAIKFDTAARVTVASGNTVVKLKSLNEREFYSLISEFNGQGRDGFSVQTGKLPRAKAASVAQPA</sequence>
<comment type="caution">
    <text evidence="1">The sequence shown here is derived from an EMBL/GenBank/DDBJ whole genome shotgun (WGS) entry which is preliminary data.</text>
</comment>
<dbReference type="RefSeq" id="WP_226937165.1">
    <property type="nucleotide sequence ID" value="NZ_JACDXX010000019.1"/>
</dbReference>
<organism evidence="1 2">
    <name type="scientific">Pseudogemmobacter faecipullorum</name>
    <dbReference type="NCBI Taxonomy" id="2755041"/>
    <lineage>
        <taxon>Bacteria</taxon>
        <taxon>Pseudomonadati</taxon>
        <taxon>Pseudomonadota</taxon>
        <taxon>Alphaproteobacteria</taxon>
        <taxon>Rhodobacterales</taxon>
        <taxon>Paracoccaceae</taxon>
        <taxon>Pseudogemmobacter</taxon>
    </lineage>
</organism>
<evidence type="ECO:0000313" key="1">
    <source>
        <dbReference type="EMBL" id="MCB5411714.1"/>
    </source>
</evidence>
<protein>
    <submittedName>
        <fullName evidence="1">Uncharacterized protein</fullName>
    </submittedName>
</protein>
<dbReference type="Proteomes" id="UP001198571">
    <property type="component" value="Unassembled WGS sequence"/>
</dbReference>
<evidence type="ECO:0000313" key="2">
    <source>
        <dbReference type="Proteomes" id="UP001198571"/>
    </source>
</evidence>
<gene>
    <name evidence="1" type="ORF">H0485_17110</name>
</gene>
<accession>A0ABS8CQP2</accession>